<reference evidence="1" key="1">
    <citation type="submission" date="2020-05" db="EMBL/GenBank/DDBJ databases">
        <title>Phylogenomic resolution of chytrid fungi.</title>
        <authorList>
            <person name="Stajich J.E."/>
            <person name="Amses K."/>
            <person name="Simmons R."/>
            <person name="Seto K."/>
            <person name="Myers J."/>
            <person name="Bonds A."/>
            <person name="Quandt C.A."/>
            <person name="Barry K."/>
            <person name="Liu P."/>
            <person name="Grigoriev I."/>
            <person name="Longcore J.E."/>
            <person name="James T.Y."/>
        </authorList>
    </citation>
    <scope>NUCLEOTIDE SEQUENCE</scope>
    <source>
        <strain evidence="1">JEL0379</strain>
    </source>
</reference>
<gene>
    <name evidence="1" type="ORF">HDU87_004676</name>
</gene>
<dbReference type="Proteomes" id="UP001212152">
    <property type="component" value="Unassembled WGS sequence"/>
</dbReference>
<dbReference type="EMBL" id="JADGJQ010000036">
    <property type="protein sequence ID" value="KAJ3176961.1"/>
    <property type="molecule type" value="Genomic_DNA"/>
</dbReference>
<sequence length="340" mass="38093">MPSMDTPLLPSKSSVVLDADLGLNSAPALWRKLTGQTAGRQNEPVLAQFPIDLAKPAGPSRSKYRQALRTLLYFASAVLALEVLALMVNDHRAAEMTSGWNDLVSTLQVTANMVTWISQYGPYFVGPIQVSFAEAGGATRTYYRDSPTSEWKCERLPLGDNPLVQNVVSDFWRASCMFILYGCVKILINSPGRAHISLLRSRLVIRPTMGRSKTFARTDIRDCILVHKDLLLLTFSDYKLRRELFGLDDTVDLTEFLSQMHGLYYLWQHVPIFHSHARVPDSVVLIRFLDPVEFKPIQVQVHGLDPRATHAVISNALDGETTDIATEIRKYAVPFEGALY</sequence>
<comment type="caution">
    <text evidence="1">The sequence shown here is derived from an EMBL/GenBank/DDBJ whole genome shotgun (WGS) entry which is preliminary data.</text>
</comment>
<evidence type="ECO:0000313" key="2">
    <source>
        <dbReference type="Proteomes" id="UP001212152"/>
    </source>
</evidence>
<protein>
    <submittedName>
        <fullName evidence="1">Uncharacterized protein</fullName>
    </submittedName>
</protein>
<proteinExistence type="predicted"/>
<name>A0AAD5TKB8_9FUNG</name>
<dbReference type="AlphaFoldDB" id="A0AAD5TKB8"/>
<evidence type="ECO:0000313" key="1">
    <source>
        <dbReference type="EMBL" id="KAJ3176961.1"/>
    </source>
</evidence>
<accession>A0AAD5TKB8</accession>
<keyword evidence="2" id="KW-1185">Reference proteome</keyword>
<organism evidence="1 2">
    <name type="scientific">Geranomyces variabilis</name>
    <dbReference type="NCBI Taxonomy" id="109894"/>
    <lineage>
        <taxon>Eukaryota</taxon>
        <taxon>Fungi</taxon>
        <taxon>Fungi incertae sedis</taxon>
        <taxon>Chytridiomycota</taxon>
        <taxon>Chytridiomycota incertae sedis</taxon>
        <taxon>Chytridiomycetes</taxon>
        <taxon>Spizellomycetales</taxon>
        <taxon>Powellomycetaceae</taxon>
        <taxon>Geranomyces</taxon>
    </lineage>
</organism>